<keyword evidence="2" id="KW-0539">Nucleus</keyword>
<keyword evidence="5" id="KW-1185">Reference proteome</keyword>
<feature type="region of interest" description="Disordered" evidence="3">
    <location>
        <begin position="1"/>
        <end position="22"/>
    </location>
</feature>
<organism evidence="4 5">
    <name type="scientific">Verticillium dahliae (strain VdLs.17 / ATCC MYA-4575 / FGSC 10137)</name>
    <name type="common">Verticillium wilt</name>
    <dbReference type="NCBI Taxonomy" id="498257"/>
    <lineage>
        <taxon>Eukaryota</taxon>
        <taxon>Fungi</taxon>
        <taxon>Dikarya</taxon>
        <taxon>Ascomycota</taxon>
        <taxon>Pezizomycotina</taxon>
        <taxon>Sordariomycetes</taxon>
        <taxon>Hypocreomycetidae</taxon>
        <taxon>Glomerellales</taxon>
        <taxon>Plectosphaerellaceae</taxon>
        <taxon>Verticillium</taxon>
    </lineage>
</organism>
<dbReference type="PANTHER" id="PTHR37534">
    <property type="entry name" value="TRANSCRIPTIONAL ACTIVATOR PROTEIN UGA3"/>
    <property type="match status" value="1"/>
</dbReference>
<evidence type="ECO:0000256" key="2">
    <source>
        <dbReference type="ARBA" id="ARBA00023242"/>
    </source>
</evidence>
<sequence length="526" mass="59160">MSNPRMPNALPIENGLLDRPPWMDGGVKQKEETQRIKAAIKKNFKQLRRQQVRAAQTRGLEAANERPACDEESTTLQKEAGAITPHLLLPDDPLSVDFPFSDDLATFLGLVPDSEDSTRKHLAPSYEESELLMYYLDRIFPMQYTHYSNRKWGRGWLFWLLNKNGPLYKAALSLAALHKHSLMCAVNEDLRHNDVLLEYHTSALRGLQDFIGQPQGDAISKDDEDFIEVIACGLALISFEVFRGGKGDWQPHLQATTAIMKTMNLSRLVFHASGRIESFISSSARERRGIDAALSFHAPVLLWMDLLACASTGNVPFLPYETWLQMEGFDMTKIMGCQNWVMKAIGDLAVLEERKVSLKGQTEVALLDWIRRARKIKNELEAGTEGLNLRDEANNPASHVTRIFATAALVQLYATRASLALSEPAEGQRTVARVIGEIRRMPRAALSIRQLTWPICVAGSMAAPYQQAFFEDVVSEVLVESDASFGNCKTVNETIRQCWDHRSLHPGQHWDWRRAMADMGICALLI</sequence>
<dbReference type="RefSeq" id="XP_009649585.1">
    <property type="nucleotide sequence ID" value="XM_009651290.1"/>
</dbReference>
<dbReference type="InParanoid" id="G2XIG3"/>
<dbReference type="GeneID" id="20711408"/>
<name>G2XIG3_VERDV</name>
<dbReference type="HOGENOM" id="CLU_019313_0_0_1"/>
<accession>G2XIG3</accession>
<dbReference type="GO" id="GO:0000976">
    <property type="term" value="F:transcription cis-regulatory region binding"/>
    <property type="evidence" value="ECO:0007669"/>
    <property type="project" value="TreeGrafter"/>
</dbReference>
<proteinExistence type="predicted"/>
<dbReference type="InterPro" id="IPR021858">
    <property type="entry name" value="Fun_TF"/>
</dbReference>
<protein>
    <submittedName>
        <fullName evidence="4">Uncharacterized protein</fullName>
    </submittedName>
</protein>
<dbReference type="PANTHER" id="PTHR37534:SF26">
    <property type="entry name" value="TRANSCRIPTION FACTOR, PUTATIVE-RELATED"/>
    <property type="match status" value="1"/>
</dbReference>
<dbReference type="KEGG" id="vda:VDAG_09945"/>
<dbReference type="EMBL" id="DS572723">
    <property type="protein sequence ID" value="EGY19611.1"/>
    <property type="molecule type" value="Genomic_DNA"/>
</dbReference>
<dbReference type="eggNOG" id="ENOG502S3ZW">
    <property type="taxonomic scope" value="Eukaryota"/>
</dbReference>
<dbReference type="Proteomes" id="UP000001611">
    <property type="component" value="Chromosome 1"/>
</dbReference>
<evidence type="ECO:0000256" key="1">
    <source>
        <dbReference type="ARBA" id="ARBA00004123"/>
    </source>
</evidence>
<reference evidence="4 5" key="1">
    <citation type="submission" date="2008-03" db="EMBL/GenBank/DDBJ databases">
        <title>The Genome Sequence of Verticillium dahliae VdLs.17.</title>
        <authorList>
            <consortium name="The Broad Institute Genome Sequencing Platform"/>
            <person name="Ma L.-J.J."/>
            <person name="Klosterman S.J."/>
            <person name="Subbarao K."/>
            <person name="Dobinson K."/>
            <person name="Veronese P."/>
            <person name="Kang S."/>
            <person name="Gold S.E."/>
            <person name="Young S."/>
            <person name="Jaffe D."/>
            <person name="Gnerre S."/>
            <person name="Berlin A."/>
            <person name="Heiman D."/>
            <person name="Hepburn T."/>
            <person name="Sykes S."/>
            <person name="Alvarado L."/>
            <person name="Kodira C.D."/>
            <person name="Lander E."/>
            <person name="Galagan J."/>
            <person name="Nusbaum C."/>
            <person name="Birren B."/>
        </authorList>
    </citation>
    <scope>NUCLEOTIDE SEQUENCE [LARGE SCALE GENOMIC DNA]</scope>
    <source>
        <strain evidence="5">VdLs.17 / ATCC MYA-4575 / FGSC 10137</strain>
    </source>
</reference>
<evidence type="ECO:0000313" key="5">
    <source>
        <dbReference type="Proteomes" id="UP000001611"/>
    </source>
</evidence>
<dbReference type="GO" id="GO:0045944">
    <property type="term" value="P:positive regulation of transcription by RNA polymerase II"/>
    <property type="evidence" value="ECO:0007669"/>
    <property type="project" value="TreeGrafter"/>
</dbReference>
<dbReference type="STRING" id="498257.G2XIG3"/>
<evidence type="ECO:0000256" key="3">
    <source>
        <dbReference type="SAM" id="MobiDB-lite"/>
    </source>
</evidence>
<evidence type="ECO:0000313" key="4">
    <source>
        <dbReference type="EMBL" id="EGY19611.1"/>
    </source>
</evidence>
<comment type="subcellular location">
    <subcellularLocation>
        <location evidence="1">Nucleus</location>
    </subcellularLocation>
</comment>
<gene>
    <name evidence="4" type="ORF">VDAG_09945</name>
</gene>
<dbReference type="AlphaFoldDB" id="G2XIG3"/>
<dbReference type="OMA" id="DCVTRIF"/>
<dbReference type="GO" id="GO:0003700">
    <property type="term" value="F:DNA-binding transcription factor activity"/>
    <property type="evidence" value="ECO:0007669"/>
    <property type="project" value="TreeGrafter"/>
</dbReference>
<dbReference type="OrthoDB" id="5213892at2759"/>
<dbReference type="Pfam" id="PF11951">
    <property type="entry name" value="Fungal_trans_2"/>
    <property type="match status" value="1"/>
</dbReference>
<dbReference type="GO" id="GO:0005634">
    <property type="term" value="C:nucleus"/>
    <property type="evidence" value="ECO:0007669"/>
    <property type="project" value="UniProtKB-SubCell"/>
</dbReference>